<dbReference type="EMBL" id="JAPEVB010000001">
    <property type="protein sequence ID" value="KAJ4397444.1"/>
    <property type="molecule type" value="Genomic_DNA"/>
</dbReference>
<dbReference type="PROSITE" id="PS50297">
    <property type="entry name" value="ANK_REP_REGION"/>
    <property type="match status" value="2"/>
</dbReference>
<feature type="domain" description="Single-strand DNA deaminase toxin A-like C-terminal" evidence="2">
    <location>
        <begin position="388"/>
        <end position="430"/>
    </location>
</feature>
<dbReference type="Gene3D" id="3.40.50.300">
    <property type="entry name" value="P-loop containing nucleotide triphosphate hydrolases"/>
    <property type="match status" value="1"/>
</dbReference>
<evidence type="ECO:0000256" key="1">
    <source>
        <dbReference type="PROSITE-ProRule" id="PRU00023"/>
    </source>
</evidence>
<dbReference type="SUPFAM" id="SSF52540">
    <property type="entry name" value="P-loop containing nucleoside triphosphate hydrolases"/>
    <property type="match status" value="1"/>
</dbReference>
<dbReference type="Pfam" id="PF24120">
    <property type="entry name" value="SsdA_C"/>
    <property type="match status" value="1"/>
</dbReference>
<dbReference type="Pfam" id="PF12796">
    <property type="entry name" value="Ank_2"/>
    <property type="match status" value="1"/>
</dbReference>
<reference evidence="3" key="1">
    <citation type="submission" date="2022-10" db="EMBL/GenBank/DDBJ databases">
        <title>Tapping the CABI collections for fungal endophytes: first genome assemblies for Collariella, Neodidymelliopsis, Ascochyta clinopodiicola, Didymella pomorum, Didymosphaeria variabile, Neocosmospora piperis and Neocucurbitaria cava.</title>
        <authorList>
            <person name="Hill R."/>
        </authorList>
    </citation>
    <scope>NUCLEOTIDE SEQUENCE</scope>
    <source>
        <strain evidence="3">IMI 355082</strain>
    </source>
</reference>
<dbReference type="InterPro" id="IPR027417">
    <property type="entry name" value="P-loop_NTPase"/>
</dbReference>
<dbReference type="Gene3D" id="1.25.40.20">
    <property type="entry name" value="Ankyrin repeat-containing domain"/>
    <property type="match status" value="1"/>
</dbReference>
<dbReference type="InterPro" id="IPR057517">
    <property type="entry name" value="SsdA-like_C"/>
</dbReference>
<accession>A0A9W9D2F1</accession>
<dbReference type="InterPro" id="IPR040632">
    <property type="entry name" value="Sulfotransfer_4"/>
</dbReference>
<proteinExistence type="predicted"/>
<dbReference type="PANTHER" id="PTHR36978">
    <property type="entry name" value="P-LOOP CONTAINING NUCLEOTIDE TRIPHOSPHATE HYDROLASE"/>
    <property type="match status" value="1"/>
</dbReference>
<sequence>MASADIRTRKAKVTWWNSSSLTVRCPFCDCIHSHGFTSYEVARGRRLGHCEVLDRFQRYEFVFPFNEATQQAWFAIDRKRALFVAAGENPAEDYRYQDAEEDSDHDEMLAQISKLLDTKRKWYEATETVALEFLGGAPLEMNRIEVVASEMVRGDYQKVKEYLESSSEIDIFLHGTDATYLIEDLQSEPGDDQLASAEERQDNEVQPEIYGTGKTALHLAACEQYPEIVQLLLEKGACPNARDDQGRTPLAYACLWGRLKNVKHLLAHGADKTIPSVRDRCLLLPVDYARASKANVKERRSASGGMYCEDTYQRDQDRRKILNLLEDFDDEHLVNGEPLKLWAFQFHNESRNVTEFGRMITMSAHFQVPNDWKTVGVLCRENGFPPMAAMSGWSHSGYGNTRVGGQDWTEEVRSLAAFIGFALEPHWKDGVVHPLATMGGVASIPTDPSQKVQVISAGYSRTGTVSMSMALDKLLEGPILHGGTQILVRDDELEYCKTWIKAYEARNSGDKFTTLKLVQKATAGFVGTADLPPADFLPELMELYPDAKVVLVKRDPVKWWNSIAADGGISPSFAKEYSRSTLKLAGLTEDTASPVELLKKGGPHILEAHCDKVRALVPKNQLLEMELSEGWEPLCKFLDVPIPNEPFPRANDAAAADKGQYKSPEVGKFIDKERLYRDRLEAI</sequence>
<dbReference type="Proteomes" id="UP001140453">
    <property type="component" value="Unassembled WGS sequence"/>
</dbReference>
<dbReference type="SUPFAM" id="SSF48403">
    <property type="entry name" value="Ankyrin repeat"/>
    <property type="match status" value="1"/>
</dbReference>
<evidence type="ECO:0000313" key="3">
    <source>
        <dbReference type="EMBL" id="KAJ4397444.1"/>
    </source>
</evidence>
<keyword evidence="4" id="KW-1185">Reference proteome</keyword>
<name>A0A9W9D2F1_9PEZI</name>
<feature type="repeat" description="ANK" evidence="1">
    <location>
        <begin position="212"/>
        <end position="244"/>
    </location>
</feature>
<protein>
    <recommendedName>
        <fullName evidence="2">Single-strand DNA deaminase toxin A-like C-terminal domain-containing protein</fullName>
    </recommendedName>
</protein>
<gene>
    <name evidence="3" type="ORF">N0V93_001672</name>
</gene>
<dbReference type="Pfam" id="PF17784">
    <property type="entry name" value="Sulfotransfer_4"/>
    <property type="match status" value="1"/>
</dbReference>
<evidence type="ECO:0000313" key="4">
    <source>
        <dbReference type="Proteomes" id="UP001140453"/>
    </source>
</evidence>
<keyword evidence="1" id="KW-0040">ANK repeat</keyword>
<dbReference type="OrthoDB" id="341259at2759"/>
<dbReference type="InterPro" id="IPR002110">
    <property type="entry name" value="Ankyrin_rpt"/>
</dbReference>
<dbReference type="PANTHER" id="PTHR36978:SF3">
    <property type="entry name" value="P-LOOP CONTAINING NUCLEOSIDE TRIPHOSPHATE HYDROLASE PROTEIN"/>
    <property type="match status" value="1"/>
</dbReference>
<evidence type="ECO:0000259" key="2">
    <source>
        <dbReference type="Pfam" id="PF24120"/>
    </source>
</evidence>
<feature type="repeat" description="ANK" evidence="1">
    <location>
        <begin position="245"/>
        <end position="277"/>
    </location>
</feature>
<comment type="caution">
    <text evidence="3">The sequence shown here is derived from an EMBL/GenBank/DDBJ whole genome shotgun (WGS) entry which is preliminary data.</text>
</comment>
<dbReference type="InterPro" id="IPR036770">
    <property type="entry name" value="Ankyrin_rpt-contain_sf"/>
</dbReference>
<dbReference type="SMART" id="SM00248">
    <property type="entry name" value="ANK"/>
    <property type="match status" value="2"/>
</dbReference>
<dbReference type="PROSITE" id="PS50088">
    <property type="entry name" value="ANK_REPEAT"/>
    <property type="match status" value="2"/>
</dbReference>
<organism evidence="3 4">
    <name type="scientific">Gnomoniopsis smithogilvyi</name>
    <dbReference type="NCBI Taxonomy" id="1191159"/>
    <lineage>
        <taxon>Eukaryota</taxon>
        <taxon>Fungi</taxon>
        <taxon>Dikarya</taxon>
        <taxon>Ascomycota</taxon>
        <taxon>Pezizomycotina</taxon>
        <taxon>Sordariomycetes</taxon>
        <taxon>Sordariomycetidae</taxon>
        <taxon>Diaporthales</taxon>
        <taxon>Gnomoniaceae</taxon>
        <taxon>Gnomoniopsis</taxon>
    </lineage>
</organism>
<dbReference type="AlphaFoldDB" id="A0A9W9D2F1"/>